<keyword evidence="3" id="KW-1185">Reference proteome</keyword>
<feature type="region of interest" description="Disordered" evidence="1">
    <location>
        <begin position="1"/>
        <end position="78"/>
    </location>
</feature>
<accession>A0A183NFK5</accession>
<sequence length="200" mass="21286">MVSFLGRPSKPEGSEADSSSLPSTSKDTPQNEVTFSTKTRGISKGFPKSPEHSSYTPPDQSTVDVPKSNSPPYTNVPAITNSQDITHISPASCLLSDSLNTSSLWRPQSPVSAQSFHPSFVSNKSVNHSTASALASSFTNANSTQKVANLTGEKEPSNLLSSSSGATSTVRRSTVSSSEEGNFIIILFLDVLKKKMSHFM</sequence>
<feature type="region of interest" description="Disordered" evidence="1">
    <location>
        <begin position="151"/>
        <end position="173"/>
    </location>
</feature>
<gene>
    <name evidence="2" type="ORF">SMTD_LOCUS891</name>
</gene>
<organism evidence="2 3">
    <name type="scientific">Schistosoma mattheei</name>
    <dbReference type="NCBI Taxonomy" id="31246"/>
    <lineage>
        <taxon>Eukaryota</taxon>
        <taxon>Metazoa</taxon>
        <taxon>Spiralia</taxon>
        <taxon>Lophotrochozoa</taxon>
        <taxon>Platyhelminthes</taxon>
        <taxon>Trematoda</taxon>
        <taxon>Digenea</taxon>
        <taxon>Strigeidida</taxon>
        <taxon>Schistosomatoidea</taxon>
        <taxon>Schistosomatidae</taxon>
        <taxon>Schistosoma</taxon>
    </lineage>
</organism>
<feature type="compositionally biased region" description="Polar residues" evidence="1">
    <location>
        <begin position="16"/>
        <end position="40"/>
    </location>
</feature>
<feature type="compositionally biased region" description="Low complexity" evidence="1">
    <location>
        <begin position="161"/>
        <end position="173"/>
    </location>
</feature>
<evidence type="ECO:0000256" key="1">
    <source>
        <dbReference type="SAM" id="MobiDB-lite"/>
    </source>
</evidence>
<dbReference type="EMBL" id="UZAL01000900">
    <property type="protein sequence ID" value="VDO73871.1"/>
    <property type="molecule type" value="Genomic_DNA"/>
</dbReference>
<name>A0A183NFK5_9TREM</name>
<dbReference type="AlphaFoldDB" id="A0A183NFK5"/>
<dbReference type="Proteomes" id="UP000269396">
    <property type="component" value="Unassembled WGS sequence"/>
</dbReference>
<evidence type="ECO:0000313" key="3">
    <source>
        <dbReference type="Proteomes" id="UP000269396"/>
    </source>
</evidence>
<dbReference type="STRING" id="31246.A0A183NFK5"/>
<feature type="compositionally biased region" description="Polar residues" evidence="1">
    <location>
        <begin position="52"/>
        <end position="78"/>
    </location>
</feature>
<evidence type="ECO:0000313" key="2">
    <source>
        <dbReference type="EMBL" id="VDO73871.1"/>
    </source>
</evidence>
<proteinExistence type="predicted"/>
<reference evidence="2 3" key="1">
    <citation type="submission" date="2018-11" db="EMBL/GenBank/DDBJ databases">
        <authorList>
            <consortium name="Pathogen Informatics"/>
        </authorList>
    </citation>
    <scope>NUCLEOTIDE SEQUENCE [LARGE SCALE GENOMIC DNA]</scope>
    <source>
        <strain>Denwood</strain>
        <strain evidence="3">Zambia</strain>
    </source>
</reference>
<protein>
    <submittedName>
        <fullName evidence="2">Uncharacterized protein</fullName>
    </submittedName>
</protein>